<evidence type="ECO:0000256" key="2">
    <source>
        <dbReference type="ARBA" id="ARBA00023315"/>
    </source>
</evidence>
<feature type="domain" description="N-acetyltransferase" evidence="3">
    <location>
        <begin position="22"/>
        <end position="161"/>
    </location>
</feature>
<dbReference type="GO" id="GO:0016747">
    <property type="term" value="F:acyltransferase activity, transferring groups other than amino-acyl groups"/>
    <property type="evidence" value="ECO:0007669"/>
    <property type="project" value="InterPro"/>
</dbReference>
<organism evidence="4 5">
    <name type="scientific">Citrobacter telavivensis</name>
    <dbReference type="NCBI Taxonomy" id="2653932"/>
    <lineage>
        <taxon>Bacteria</taxon>
        <taxon>Pseudomonadati</taxon>
        <taxon>Pseudomonadota</taxon>
        <taxon>Gammaproteobacteria</taxon>
        <taxon>Enterobacterales</taxon>
        <taxon>Enterobacteriaceae</taxon>
        <taxon>Citrobacter</taxon>
    </lineage>
</organism>
<proteinExistence type="predicted"/>
<evidence type="ECO:0000313" key="4">
    <source>
        <dbReference type="EMBL" id="MPQ50338.1"/>
    </source>
</evidence>
<dbReference type="EMBL" id="WHIY01000003">
    <property type="protein sequence ID" value="MPQ50338.1"/>
    <property type="molecule type" value="Genomic_DNA"/>
</dbReference>
<dbReference type="PROSITE" id="PS51186">
    <property type="entry name" value="GNAT"/>
    <property type="match status" value="1"/>
</dbReference>
<dbReference type="InterPro" id="IPR000182">
    <property type="entry name" value="GNAT_dom"/>
</dbReference>
<sequence>MTGDDIPAVQLFLTQHLNEFFAAGRPVPSAGQDVFHLQQQYIQQERNLLLCAWSEKHELIATLAVCQYDDRIAELRGRYILNETAEICRCYVDKRYRRKGIGRQLLAFAETFCEQHQYTLLYLHTHHFLPGGYSFWKRNNFQVVMDMHDHWQLVHMERSHKLA</sequence>
<keyword evidence="5" id="KW-1185">Reference proteome</keyword>
<dbReference type="RefSeq" id="WP_152406316.1">
    <property type="nucleotide sequence ID" value="NZ_WHIY01000003.1"/>
</dbReference>
<keyword evidence="2" id="KW-0012">Acyltransferase</keyword>
<dbReference type="Proteomes" id="UP000475079">
    <property type="component" value="Unassembled WGS sequence"/>
</dbReference>
<gene>
    <name evidence="4" type="ORF">GBB84_05350</name>
</gene>
<dbReference type="CDD" id="cd04301">
    <property type="entry name" value="NAT_SF"/>
    <property type="match status" value="1"/>
</dbReference>
<evidence type="ECO:0000313" key="5">
    <source>
        <dbReference type="Proteomes" id="UP000475079"/>
    </source>
</evidence>
<evidence type="ECO:0000259" key="3">
    <source>
        <dbReference type="PROSITE" id="PS51186"/>
    </source>
</evidence>
<dbReference type="Pfam" id="PF00583">
    <property type="entry name" value="Acetyltransf_1"/>
    <property type="match status" value="1"/>
</dbReference>
<dbReference type="PANTHER" id="PTHR43877:SF2">
    <property type="entry name" value="AMINOALKYLPHOSPHONATE N-ACETYLTRANSFERASE-RELATED"/>
    <property type="match status" value="1"/>
</dbReference>
<dbReference type="PANTHER" id="PTHR43877">
    <property type="entry name" value="AMINOALKYLPHOSPHONATE N-ACETYLTRANSFERASE-RELATED-RELATED"/>
    <property type="match status" value="1"/>
</dbReference>
<accession>A0A6L5E6Z1</accession>
<reference evidence="4 5" key="1">
    <citation type="submission" date="2019-10" db="EMBL/GenBank/DDBJ databases">
        <title>Characterization of a new Citrobacter species.</title>
        <authorList>
            <person name="Goncalves Ribeiro T."/>
            <person name="Izdebski R."/>
            <person name="Urbanowicz P."/>
            <person name="Carmeli Y."/>
            <person name="Gniadkowski M."/>
            <person name="Peixe L."/>
        </authorList>
    </citation>
    <scope>NUCLEOTIDE SEQUENCE [LARGE SCALE GENOMIC DNA]</scope>
    <source>
        <strain evidence="4 5">NMI7905_11</strain>
    </source>
</reference>
<dbReference type="AlphaFoldDB" id="A0A6L5E6Z1"/>
<dbReference type="InterPro" id="IPR050832">
    <property type="entry name" value="Bact_Acetyltransf"/>
</dbReference>
<dbReference type="Gene3D" id="3.40.630.30">
    <property type="match status" value="1"/>
</dbReference>
<protein>
    <submittedName>
        <fullName evidence="4">GNAT family N-acetyltransferase</fullName>
    </submittedName>
</protein>
<comment type="caution">
    <text evidence="4">The sequence shown here is derived from an EMBL/GenBank/DDBJ whole genome shotgun (WGS) entry which is preliminary data.</text>
</comment>
<dbReference type="SUPFAM" id="SSF55729">
    <property type="entry name" value="Acyl-CoA N-acyltransferases (Nat)"/>
    <property type="match status" value="1"/>
</dbReference>
<keyword evidence="1 4" id="KW-0808">Transferase</keyword>
<evidence type="ECO:0000256" key="1">
    <source>
        <dbReference type="ARBA" id="ARBA00022679"/>
    </source>
</evidence>
<name>A0A6L5E6Z1_9ENTR</name>
<dbReference type="InterPro" id="IPR016181">
    <property type="entry name" value="Acyl_CoA_acyltransferase"/>
</dbReference>